<dbReference type="HOGENOM" id="CLU_482337_0_0_1"/>
<dbReference type="InterPro" id="IPR052637">
    <property type="entry name" value="KLHDC3-like"/>
</dbReference>
<feature type="transmembrane region" description="Helical" evidence="2">
    <location>
        <begin position="456"/>
        <end position="480"/>
    </location>
</feature>
<evidence type="ECO:0000313" key="5">
    <source>
        <dbReference type="Proteomes" id="UP000024837"/>
    </source>
</evidence>
<keyword evidence="2" id="KW-0472">Membrane</keyword>
<keyword evidence="2" id="KW-1133">Transmembrane helix</keyword>
<organism evidence="4 5">
    <name type="scientific">Drechslerella stenobrocha 248</name>
    <dbReference type="NCBI Taxonomy" id="1043628"/>
    <lineage>
        <taxon>Eukaryota</taxon>
        <taxon>Fungi</taxon>
        <taxon>Dikarya</taxon>
        <taxon>Ascomycota</taxon>
        <taxon>Pezizomycotina</taxon>
        <taxon>Orbiliomycetes</taxon>
        <taxon>Orbiliales</taxon>
        <taxon>Orbiliaceae</taxon>
        <taxon>Drechslerella</taxon>
    </lineage>
</organism>
<evidence type="ECO:0000313" key="4">
    <source>
        <dbReference type="EMBL" id="EWC44139.1"/>
    </source>
</evidence>
<feature type="compositionally biased region" description="Polar residues" evidence="1">
    <location>
        <begin position="510"/>
        <end position="526"/>
    </location>
</feature>
<dbReference type="EMBL" id="KI966446">
    <property type="protein sequence ID" value="EWC44139.1"/>
    <property type="molecule type" value="Genomic_DNA"/>
</dbReference>
<protein>
    <submittedName>
        <fullName evidence="4">Uncharacterized protein</fullName>
    </submittedName>
</protein>
<keyword evidence="5" id="KW-1185">Reference proteome</keyword>
<dbReference type="Proteomes" id="UP000024837">
    <property type="component" value="Unassembled WGS sequence"/>
</dbReference>
<gene>
    <name evidence="4" type="ORF">DRE_07196</name>
</gene>
<dbReference type="AlphaFoldDB" id="W7HM19"/>
<dbReference type="SUPFAM" id="SSF50965">
    <property type="entry name" value="Galactose oxidase, central domain"/>
    <property type="match status" value="1"/>
</dbReference>
<feature type="region of interest" description="Disordered" evidence="1">
    <location>
        <begin position="507"/>
        <end position="565"/>
    </location>
</feature>
<dbReference type="GO" id="GO:0005737">
    <property type="term" value="C:cytoplasm"/>
    <property type="evidence" value="ECO:0007669"/>
    <property type="project" value="TreeGrafter"/>
</dbReference>
<dbReference type="InterPro" id="IPR015915">
    <property type="entry name" value="Kelch-typ_b-propeller"/>
</dbReference>
<dbReference type="GO" id="GO:0003682">
    <property type="term" value="F:chromatin binding"/>
    <property type="evidence" value="ECO:0007669"/>
    <property type="project" value="InterPro"/>
</dbReference>
<sequence>MKCKTNKVPVAAAISLLAAAGAASKLVERQNTNTNSGGGNLFSGQFCDYTSFQASVVGGRLLMFGGNLTVNRGSNANQKRELEPGFQFFSIMLNETFSTAENTSTYLRREPDPSADKRVASIRDGGAFSYNGEIYFYGGEQLFNAADGNTIFKCTPTSENIVWNQVTVDGVSRAVTRGAPVVATTENKGFYFGGQDIVPRGADDSQADLVLGNTYLNNLVSISFAPGKQSYTNITASPTRAKPLAQSNLLFVPAGKEGILLNLGGDDGSGNGAWETLQVFDIASSTWYNQQTRGNLTSGRSPNPGSGTCSVIISSGNTHYVYVYGGSNRAPGQSQLAILTIPSFTWSIVSNENFPSKVDAQCQLVGTRQMLILGGRSSNNRNDCGNNNFLEILDLSSLEIVTNFPDSSPFNPPTVRTLSNSTQPAGGWTDPGLRGVYDTQYQTAAERSSGGKSDRVAIIGGVVGGVGGVLVIAIIAIFFIMRSNRRKSARDVKEAVAEVKRSSAFAQPFLPQTSPGYPSPGFQQGVLSHDPAFSESYKDELFEAPANPAPSELPTTQAKRPTELP</sequence>
<evidence type="ECO:0000256" key="2">
    <source>
        <dbReference type="SAM" id="Phobius"/>
    </source>
</evidence>
<dbReference type="Gene3D" id="2.120.10.80">
    <property type="entry name" value="Kelch-type beta propeller"/>
    <property type="match status" value="1"/>
</dbReference>
<dbReference type="PANTHER" id="PTHR46461">
    <property type="entry name" value="KELCH DOMAIN-CONTAINING PROTEIN 3"/>
    <property type="match status" value="1"/>
</dbReference>
<accession>W7HM19</accession>
<keyword evidence="2" id="KW-0812">Transmembrane</keyword>
<feature type="signal peptide" evidence="3">
    <location>
        <begin position="1"/>
        <end position="24"/>
    </location>
</feature>
<feature type="chain" id="PRO_5004893062" evidence="3">
    <location>
        <begin position="25"/>
        <end position="565"/>
    </location>
</feature>
<evidence type="ECO:0000256" key="1">
    <source>
        <dbReference type="SAM" id="MobiDB-lite"/>
    </source>
</evidence>
<evidence type="ECO:0000256" key="3">
    <source>
        <dbReference type="SAM" id="SignalP"/>
    </source>
</evidence>
<keyword evidence="3" id="KW-0732">Signal</keyword>
<name>W7HM19_9PEZI</name>
<proteinExistence type="predicted"/>
<dbReference type="InterPro" id="IPR011043">
    <property type="entry name" value="Gal_Oxase/kelch_b-propeller"/>
</dbReference>
<reference evidence="4 5" key="1">
    <citation type="submission" date="2013-05" db="EMBL/GenBank/DDBJ databases">
        <title>Drechslerella stenobrocha genome reveals carnivorous origination and mechanical trapping mechanism of predatory fungi.</title>
        <authorList>
            <person name="Liu X."/>
            <person name="Zhang W."/>
            <person name="Liu K."/>
        </authorList>
    </citation>
    <scope>NUCLEOTIDE SEQUENCE [LARGE SCALE GENOMIC DNA]</scope>
    <source>
        <strain evidence="4 5">248</strain>
    </source>
</reference>
<dbReference type="OrthoDB" id="540004at2759"/>
<dbReference type="PANTHER" id="PTHR46461:SF2">
    <property type="entry name" value="ATTRACTIN"/>
    <property type="match status" value="1"/>
</dbReference>